<name>A0ABM8T2W5_9BURK</name>
<accession>A0ABM8T2W5</accession>
<sequence length="67" mass="7499">MPAIAGAPFSEAAYLAASLLFYPLAKYSSMSITLPSHPDRFTRTLEDAQSGNGQRNRRLVRRRTANW</sequence>
<protein>
    <submittedName>
        <fullName evidence="2">Uncharacterized protein</fullName>
    </submittedName>
</protein>
<feature type="region of interest" description="Disordered" evidence="1">
    <location>
        <begin position="48"/>
        <end position="67"/>
    </location>
</feature>
<evidence type="ECO:0000256" key="1">
    <source>
        <dbReference type="SAM" id="MobiDB-lite"/>
    </source>
</evidence>
<evidence type="ECO:0000313" key="3">
    <source>
        <dbReference type="Proteomes" id="UP000673821"/>
    </source>
</evidence>
<reference evidence="2 3" key="1">
    <citation type="submission" date="2021-02" db="EMBL/GenBank/DDBJ databases">
        <authorList>
            <person name="Vanwijnsberghe S."/>
        </authorList>
    </citation>
    <scope>NUCLEOTIDE SEQUENCE [LARGE SCALE GENOMIC DNA]</scope>
    <source>
        <strain evidence="2 3">R-69776</strain>
    </source>
</reference>
<keyword evidence="3" id="KW-1185">Reference proteome</keyword>
<comment type="caution">
    <text evidence="2">The sequence shown here is derived from an EMBL/GenBank/DDBJ whole genome shotgun (WGS) entry which is preliminary data.</text>
</comment>
<evidence type="ECO:0000313" key="2">
    <source>
        <dbReference type="EMBL" id="CAE6853628.1"/>
    </source>
</evidence>
<proteinExistence type="predicted"/>
<gene>
    <name evidence="2" type="ORF">R69776_07624</name>
</gene>
<dbReference type="Proteomes" id="UP000673821">
    <property type="component" value="Unassembled WGS sequence"/>
</dbReference>
<dbReference type="EMBL" id="CAJNBH010000039">
    <property type="protein sequence ID" value="CAE6853628.1"/>
    <property type="molecule type" value="Genomic_DNA"/>
</dbReference>
<organism evidence="2 3">
    <name type="scientific">Paraburkholderia nemoris</name>
    <dbReference type="NCBI Taxonomy" id="2793076"/>
    <lineage>
        <taxon>Bacteria</taxon>
        <taxon>Pseudomonadati</taxon>
        <taxon>Pseudomonadota</taxon>
        <taxon>Betaproteobacteria</taxon>
        <taxon>Burkholderiales</taxon>
        <taxon>Burkholderiaceae</taxon>
        <taxon>Paraburkholderia</taxon>
    </lineage>
</organism>
<feature type="compositionally biased region" description="Basic residues" evidence="1">
    <location>
        <begin position="55"/>
        <end position="67"/>
    </location>
</feature>